<keyword evidence="3" id="KW-1185">Reference proteome</keyword>
<feature type="region of interest" description="Disordered" evidence="1">
    <location>
        <begin position="1"/>
        <end position="24"/>
    </location>
</feature>
<sequence length="133" mass="15056">MHYSTQPTFTEVESAASESDQTSNADVGFTMVDSNETVTVVSKFSSTQHQDEDFYYEDMDISANADYDSVNIHFRESVWGFNIICSTSTKTSSCSLARRGDIKVKALVAAKAAKIRQEKQENERNWKKEAFRM</sequence>
<accession>A0AA36A4R3</accession>
<dbReference type="Proteomes" id="UP001177003">
    <property type="component" value="Chromosome 9"/>
</dbReference>
<evidence type="ECO:0000313" key="3">
    <source>
        <dbReference type="Proteomes" id="UP001177003"/>
    </source>
</evidence>
<gene>
    <name evidence="2" type="ORF">LSALG_LOCUS41905</name>
</gene>
<organism evidence="2 3">
    <name type="scientific">Lactuca saligna</name>
    <name type="common">Willowleaf lettuce</name>
    <dbReference type="NCBI Taxonomy" id="75948"/>
    <lineage>
        <taxon>Eukaryota</taxon>
        <taxon>Viridiplantae</taxon>
        <taxon>Streptophyta</taxon>
        <taxon>Embryophyta</taxon>
        <taxon>Tracheophyta</taxon>
        <taxon>Spermatophyta</taxon>
        <taxon>Magnoliopsida</taxon>
        <taxon>eudicotyledons</taxon>
        <taxon>Gunneridae</taxon>
        <taxon>Pentapetalae</taxon>
        <taxon>asterids</taxon>
        <taxon>campanulids</taxon>
        <taxon>Asterales</taxon>
        <taxon>Asteraceae</taxon>
        <taxon>Cichorioideae</taxon>
        <taxon>Cichorieae</taxon>
        <taxon>Lactucinae</taxon>
        <taxon>Lactuca</taxon>
    </lineage>
</organism>
<proteinExistence type="predicted"/>
<name>A0AA36A4R3_LACSI</name>
<evidence type="ECO:0000313" key="2">
    <source>
        <dbReference type="EMBL" id="CAI9303467.1"/>
    </source>
</evidence>
<dbReference type="EMBL" id="OX465085">
    <property type="protein sequence ID" value="CAI9303467.1"/>
    <property type="molecule type" value="Genomic_DNA"/>
</dbReference>
<protein>
    <submittedName>
        <fullName evidence="2">Uncharacterized protein</fullName>
    </submittedName>
</protein>
<evidence type="ECO:0000256" key="1">
    <source>
        <dbReference type="SAM" id="MobiDB-lite"/>
    </source>
</evidence>
<dbReference type="AlphaFoldDB" id="A0AA36A4R3"/>
<reference evidence="2" key="1">
    <citation type="submission" date="2023-04" db="EMBL/GenBank/DDBJ databases">
        <authorList>
            <person name="Vijverberg K."/>
            <person name="Xiong W."/>
            <person name="Schranz E."/>
        </authorList>
    </citation>
    <scope>NUCLEOTIDE SEQUENCE</scope>
</reference>